<dbReference type="InterPro" id="IPR001647">
    <property type="entry name" value="HTH_TetR"/>
</dbReference>
<evidence type="ECO:0000259" key="5">
    <source>
        <dbReference type="PROSITE" id="PS50977"/>
    </source>
</evidence>
<reference evidence="6 7" key="1">
    <citation type="submission" date="2019-03" db="EMBL/GenBank/DDBJ databases">
        <authorList>
            <person name="Li J."/>
        </authorList>
    </citation>
    <scope>NUCLEOTIDE SEQUENCE [LARGE SCALE GENOMIC DNA]</scope>
    <source>
        <strain evidence="6 7">3058</strain>
    </source>
</reference>
<organism evidence="6 7">
    <name type="scientific">Paracoccus liaowanqingii</name>
    <dbReference type="NCBI Taxonomy" id="2560053"/>
    <lineage>
        <taxon>Bacteria</taxon>
        <taxon>Pseudomonadati</taxon>
        <taxon>Pseudomonadota</taxon>
        <taxon>Alphaproteobacteria</taxon>
        <taxon>Rhodobacterales</taxon>
        <taxon>Paracoccaceae</taxon>
        <taxon>Paracoccus</taxon>
    </lineage>
</organism>
<dbReference type="OrthoDB" id="9779746at2"/>
<dbReference type="EMBL" id="SRPG01000027">
    <property type="protein sequence ID" value="TGN67541.1"/>
    <property type="molecule type" value="Genomic_DNA"/>
</dbReference>
<dbReference type="Pfam" id="PF00440">
    <property type="entry name" value="TetR_N"/>
    <property type="match status" value="1"/>
</dbReference>
<sequence length="191" mass="20886">MNGPISPLRKAGRPTGFDRRVVLETAMDLLWDGGFEATPIGDLIDRMGLSRSSFYAAFGSKRAVLLEALDLYSQHCIRLLRDIAQSPRDARGKLQEVVHQIAHVDEGRGCLMVNVVTERGRHDPDVRKIAANHHSALMGLMTAVLQDAGEPDAILRARVLISGAYGASLMMSSGLSREEVRDLLNKLVDGN</sequence>
<comment type="caution">
    <text evidence="6">The sequence shown here is derived from an EMBL/GenBank/DDBJ whole genome shotgun (WGS) entry which is preliminary data.</text>
</comment>
<evidence type="ECO:0000256" key="2">
    <source>
        <dbReference type="ARBA" id="ARBA00023125"/>
    </source>
</evidence>
<dbReference type="SUPFAM" id="SSF46689">
    <property type="entry name" value="Homeodomain-like"/>
    <property type="match status" value="1"/>
</dbReference>
<evidence type="ECO:0000313" key="7">
    <source>
        <dbReference type="Proteomes" id="UP000297972"/>
    </source>
</evidence>
<dbReference type="GO" id="GO:0003677">
    <property type="term" value="F:DNA binding"/>
    <property type="evidence" value="ECO:0007669"/>
    <property type="project" value="UniProtKB-UniRule"/>
</dbReference>
<dbReference type="InterPro" id="IPR036271">
    <property type="entry name" value="Tet_transcr_reg_TetR-rel_C_sf"/>
</dbReference>
<evidence type="ECO:0000313" key="6">
    <source>
        <dbReference type="EMBL" id="TGN67541.1"/>
    </source>
</evidence>
<keyword evidence="2 4" id="KW-0238">DNA-binding</keyword>
<dbReference type="Proteomes" id="UP000297972">
    <property type="component" value="Unassembled WGS sequence"/>
</dbReference>
<evidence type="ECO:0000256" key="1">
    <source>
        <dbReference type="ARBA" id="ARBA00023015"/>
    </source>
</evidence>
<dbReference type="SUPFAM" id="SSF48498">
    <property type="entry name" value="Tetracyclin repressor-like, C-terminal domain"/>
    <property type="match status" value="1"/>
</dbReference>
<evidence type="ECO:0000256" key="3">
    <source>
        <dbReference type="ARBA" id="ARBA00023163"/>
    </source>
</evidence>
<feature type="DNA-binding region" description="H-T-H motif" evidence="4">
    <location>
        <begin position="39"/>
        <end position="58"/>
    </location>
</feature>
<keyword evidence="3" id="KW-0804">Transcription</keyword>
<dbReference type="PRINTS" id="PR00455">
    <property type="entry name" value="HTHTETR"/>
</dbReference>
<evidence type="ECO:0000256" key="4">
    <source>
        <dbReference type="PROSITE-ProRule" id="PRU00335"/>
    </source>
</evidence>
<gene>
    <name evidence="6" type="ORF">E4L95_04475</name>
</gene>
<feature type="domain" description="HTH tetR-type" evidence="5">
    <location>
        <begin position="16"/>
        <end position="76"/>
    </location>
</feature>
<dbReference type="PANTHER" id="PTHR47506">
    <property type="entry name" value="TRANSCRIPTIONAL REGULATORY PROTEIN"/>
    <property type="match status" value="1"/>
</dbReference>
<dbReference type="PROSITE" id="PS50977">
    <property type="entry name" value="HTH_TETR_2"/>
    <property type="match status" value="1"/>
</dbReference>
<protein>
    <submittedName>
        <fullName evidence="6">TetR/AcrR family transcriptional regulator</fullName>
    </submittedName>
</protein>
<dbReference type="PANTHER" id="PTHR47506:SF10">
    <property type="entry name" value="TRANSCRIPTIONAL REGULATORY PROTEIN"/>
    <property type="match status" value="1"/>
</dbReference>
<dbReference type="InterPro" id="IPR009057">
    <property type="entry name" value="Homeodomain-like_sf"/>
</dbReference>
<dbReference type="Gene3D" id="1.10.357.10">
    <property type="entry name" value="Tetracycline Repressor, domain 2"/>
    <property type="match status" value="1"/>
</dbReference>
<dbReference type="AlphaFoldDB" id="A0A4Z1CRE8"/>
<accession>A0A4Z1CRE8</accession>
<dbReference type="Gene3D" id="1.10.10.60">
    <property type="entry name" value="Homeodomain-like"/>
    <property type="match status" value="1"/>
</dbReference>
<name>A0A4Z1CRE8_9RHOB</name>
<proteinExistence type="predicted"/>
<keyword evidence="7" id="KW-1185">Reference proteome</keyword>
<keyword evidence="1" id="KW-0805">Transcription regulation</keyword>